<reference evidence="5" key="2">
    <citation type="submission" date="2023-01" db="EMBL/GenBank/DDBJ databases">
        <title>Draft genome sequence of Sulfitobacter pacificus strain NBRC 109915.</title>
        <authorList>
            <person name="Sun Q."/>
            <person name="Mori K."/>
        </authorList>
    </citation>
    <scope>NUCLEOTIDE SEQUENCE</scope>
    <source>
        <strain evidence="5">NBRC 109915</strain>
    </source>
</reference>
<dbReference type="InterPro" id="IPR016167">
    <property type="entry name" value="FAD-bd_PCMH_sub1"/>
</dbReference>
<organism evidence="5 6">
    <name type="scientific">Sulfitobacter pacificus</name>
    <dbReference type="NCBI Taxonomy" id="1499314"/>
    <lineage>
        <taxon>Bacteria</taxon>
        <taxon>Pseudomonadati</taxon>
        <taxon>Pseudomonadota</taxon>
        <taxon>Alphaproteobacteria</taxon>
        <taxon>Rhodobacterales</taxon>
        <taxon>Roseobacteraceae</taxon>
        <taxon>Sulfitobacter</taxon>
    </lineage>
</organism>
<sequence length="289" mass="30398">MHIIRMQTIEGLAPVPYVRPSDLETALSLASQPNQGVIAGGTDVFPASQQGQRFQNLLDLTAVRELAGITLSESGIRIGAAARWRDVIDADLPAAFDGLKQAARQVGSVQIQNSATVAGNLCNASPAADGVPPLLTLDASVEVASAARGIRRLPLDAFILGVRQTALQPDEIMTAIMVPTPPENAGSSFEKLGSRTYLVISIAMVAALVFKDAGGRITFARIAVGACSPVAQRLRRLEVSCIGKRPEEISVTADHLADLTPIDDVRGSAAYRLDAVAELCQRAVKGAAR</sequence>
<dbReference type="PANTHER" id="PTHR42659:SF2">
    <property type="entry name" value="XANTHINE DEHYDROGENASE SUBUNIT C-RELATED"/>
    <property type="match status" value="1"/>
</dbReference>
<evidence type="ECO:0000259" key="4">
    <source>
        <dbReference type="PROSITE" id="PS51387"/>
    </source>
</evidence>
<dbReference type="Pfam" id="PF00941">
    <property type="entry name" value="FAD_binding_5"/>
    <property type="match status" value="1"/>
</dbReference>
<feature type="domain" description="FAD-binding PCMH-type" evidence="4">
    <location>
        <begin position="10"/>
        <end position="183"/>
    </location>
</feature>
<evidence type="ECO:0000256" key="1">
    <source>
        <dbReference type="ARBA" id="ARBA00022630"/>
    </source>
</evidence>
<proteinExistence type="predicted"/>
<dbReference type="Pfam" id="PF03450">
    <property type="entry name" value="CO_deh_flav_C"/>
    <property type="match status" value="1"/>
</dbReference>
<accession>A0ABQ5VHQ0</accession>
<name>A0ABQ5VHQ0_9RHOB</name>
<dbReference type="Gene3D" id="3.30.43.10">
    <property type="entry name" value="Uridine Diphospho-n-acetylenolpyruvylglucosamine Reductase, domain 2"/>
    <property type="match status" value="1"/>
</dbReference>
<evidence type="ECO:0000256" key="3">
    <source>
        <dbReference type="ARBA" id="ARBA00023002"/>
    </source>
</evidence>
<gene>
    <name evidence="5" type="ORF">GCM10007927_14310</name>
</gene>
<protein>
    <submittedName>
        <fullName evidence="5">Xanthine dehydrogenase</fullName>
    </submittedName>
</protein>
<keyword evidence="6" id="KW-1185">Reference proteome</keyword>
<dbReference type="InterPro" id="IPR005107">
    <property type="entry name" value="CO_DH_flav_C"/>
</dbReference>
<dbReference type="PANTHER" id="PTHR42659">
    <property type="entry name" value="XANTHINE DEHYDROGENASE SUBUNIT C-RELATED"/>
    <property type="match status" value="1"/>
</dbReference>
<dbReference type="EMBL" id="BSNL01000001">
    <property type="protein sequence ID" value="GLQ26628.1"/>
    <property type="molecule type" value="Genomic_DNA"/>
</dbReference>
<evidence type="ECO:0000313" key="5">
    <source>
        <dbReference type="EMBL" id="GLQ26628.1"/>
    </source>
</evidence>
<dbReference type="PROSITE" id="PS51387">
    <property type="entry name" value="FAD_PCMH"/>
    <property type="match status" value="1"/>
</dbReference>
<dbReference type="InterPro" id="IPR036683">
    <property type="entry name" value="CO_DH_flav_C_dom_sf"/>
</dbReference>
<dbReference type="SUPFAM" id="SSF56176">
    <property type="entry name" value="FAD-binding/transporter-associated domain-like"/>
    <property type="match status" value="1"/>
</dbReference>
<comment type="caution">
    <text evidence="5">The sequence shown here is derived from an EMBL/GenBank/DDBJ whole genome shotgun (WGS) entry which is preliminary data.</text>
</comment>
<keyword evidence="3" id="KW-0560">Oxidoreductase</keyword>
<dbReference type="InterPro" id="IPR016166">
    <property type="entry name" value="FAD-bd_PCMH"/>
</dbReference>
<keyword evidence="1" id="KW-0285">Flavoprotein</keyword>
<dbReference type="SUPFAM" id="SSF55447">
    <property type="entry name" value="CO dehydrogenase flavoprotein C-terminal domain-like"/>
    <property type="match status" value="1"/>
</dbReference>
<evidence type="ECO:0000313" key="6">
    <source>
        <dbReference type="Proteomes" id="UP001161388"/>
    </source>
</evidence>
<dbReference type="InterPro" id="IPR036318">
    <property type="entry name" value="FAD-bd_PCMH-like_sf"/>
</dbReference>
<dbReference type="InterPro" id="IPR002346">
    <property type="entry name" value="Mopterin_DH_FAD-bd"/>
</dbReference>
<dbReference type="Proteomes" id="UP001161388">
    <property type="component" value="Unassembled WGS sequence"/>
</dbReference>
<dbReference type="SMART" id="SM01092">
    <property type="entry name" value="CO_deh_flav_C"/>
    <property type="match status" value="1"/>
</dbReference>
<keyword evidence="2" id="KW-0274">FAD</keyword>
<evidence type="ECO:0000256" key="2">
    <source>
        <dbReference type="ARBA" id="ARBA00022827"/>
    </source>
</evidence>
<dbReference type="Gene3D" id="3.30.390.50">
    <property type="entry name" value="CO dehydrogenase flavoprotein, C-terminal domain"/>
    <property type="match status" value="1"/>
</dbReference>
<dbReference type="Gene3D" id="3.30.465.10">
    <property type="match status" value="1"/>
</dbReference>
<reference evidence="5" key="1">
    <citation type="journal article" date="2014" name="Int. J. Syst. Evol. Microbiol.">
        <title>Complete genome of a new Firmicutes species belonging to the dominant human colonic microbiota ('Ruminococcus bicirculans') reveals two chromosomes and a selective capacity to utilize plant glucans.</title>
        <authorList>
            <consortium name="NISC Comparative Sequencing Program"/>
            <person name="Wegmann U."/>
            <person name="Louis P."/>
            <person name="Goesmann A."/>
            <person name="Henrissat B."/>
            <person name="Duncan S.H."/>
            <person name="Flint H.J."/>
        </authorList>
    </citation>
    <scope>NUCLEOTIDE SEQUENCE</scope>
    <source>
        <strain evidence="5">NBRC 109915</strain>
    </source>
</reference>
<dbReference type="InterPro" id="IPR016169">
    <property type="entry name" value="FAD-bd_PCMH_sub2"/>
</dbReference>
<dbReference type="InterPro" id="IPR051312">
    <property type="entry name" value="Diverse_Substr_Oxidored"/>
</dbReference>